<comment type="caution">
    <text evidence="11">The sequence shown here is derived from an EMBL/GenBank/DDBJ whole genome shotgun (WGS) entry which is preliminary data.</text>
</comment>
<keyword evidence="5 7" id="KW-0931">ER-Golgi transport</keyword>
<feature type="compositionally biased region" description="Polar residues" evidence="8">
    <location>
        <begin position="1656"/>
        <end position="1727"/>
    </location>
</feature>
<feature type="region of interest" description="Disordered" evidence="8">
    <location>
        <begin position="147"/>
        <end position="318"/>
    </location>
</feature>
<accession>A0ABR3CYQ9</accession>
<feature type="compositionally biased region" description="Low complexity" evidence="8">
    <location>
        <begin position="2005"/>
        <end position="2046"/>
    </location>
</feature>
<feature type="compositionally biased region" description="Polar residues" evidence="8">
    <location>
        <begin position="70"/>
        <end position="102"/>
    </location>
</feature>
<feature type="compositionally biased region" description="Basic and acidic residues" evidence="8">
    <location>
        <begin position="606"/>
        <end position="618"/>
    </location>
</feature>
<feature type="compositionally biased region" description="Polar residues" evidence="8">
    <location>
        <begin position="1620"/>
        <end position="1631"/>
    </location>
</feature>
<evidence type="ECO:0000256" key="5">
    <source>
        <dbReference type="ARBA" id="ARBA00022892"/>
    </source>
</evidence>
<feature type="region of interest" description="Disordered" evidence="8">
    <location>
        <begin position="1025"/>
        <end position="1051"/>
    </location>
</feature>
<proteinExistence type="inferred from homology"/>
<feature type="compositionally biased region" description="Acidic residues" evidence="8">
    <location>
        <begin position="277"/>
        <end position="286"/>
    </location>
</feature>
<dbReference type="Pfam" id="PF12931">
    <property type="entry name" value="TPR_Sec16"/>
    <property type="match status" value="1"/>
</dbReference>
<dbReference type="PANTHER" id="PTHR13402">
    <property type="entry name" value="RGPR-RELATED"/>
    <property type="match status" value="1"/>
</dbReference>
<keyword evidence="12" id="KW-1185">Reference proteome</keyword>
<dbReference type="EMBL" id="JAVLET010000016">
    <property type="protein sequence ID" value="KAL0465572.1"/>
    <property type="molecule type" value="Genomic_DNA"/>
</dbReference>
<feature type="compositionally biased region" description="Polar residues" evidence="8">
    <location>
        <begin position="906"/>
        <end position="921"/>
    </location>
</feature>
<evidence type="ECO:0000256" key="7">
    <source>
        <dbReference type="RuleBase" id="RU364101"/>
    </source>
</evidence>
<feature type="compositionally biased region" description="Low complexity" evidence="8">
    <location>
        <begin position="948"/>
        <end position="963"/>
    </location>
</feature>
<comment type="function">
    <text evidence="6 7">Involved in the initiation of assembly of the COPII coat required for the formation of transport vesicles from the endoplasmic reticulum (ER) and the selection of cargo molecules. Also involved in autophagy.</text>
</comment>
<feature type="compositionally biased region" description="Acidic residues" evidence="8">
    <location>
        <begin position="496"/>
        <end position="510"/>
    </location>
</feature>
<feature type="compositionally biased region" description="Polar residues" evidence="8">
    <location>
        <begin position="512"/>
        <end position="526"/>
    </location>
</feature>
<dbReference type="Pfam" id="PF12932">
    <property type="entry name" value="Sec16"/>
    <property type="match status" value="1"/>
</dbReference>
<gene>
    <name evidence="11" type="ORF">QR685DRAFT_548497</name>
</gene>
<evidence type="ECO:0000256" key="3">
    <source>
        <dbReference type="ARBA" id="ARBA00022448"/>
    </source>
</evidence>
<feature type="compositionally biased region" description="Low complexity" evidence="8">
    <location>
        <begin position="776"/>
        <end position="801"/>
    </location>
</feature>
<feature type="compositionally biased region" description="Low complexity" evidence="8">
    <location>
        <begin position="470"/>
        <end position="480"/>
    </location>
</feature>
<sequence length="2138" mass="228766">MASWNPAFMPKSAADLPAPLPTDNTVADTTDHANGVAQDGSDFWGIDGGEEDMPAQNGASDSWFPDYGTGNHTTPPATDAQATSQITSETDTNTPDTATEQPETAHVTTEDAEAVEPAPTQTDEAPEPIVENTQATEAVLEDAATVDLVPEHAEPTDATTTEKADTDEPSDVASKHTSTMSFTRTIPHEPSWSDDGDPEWNLARADTDPFKFLPSSDRTNSFPPVPPLEQHEQQQEEQQENQQVQQVQQQQQQQQPQTEPHLEQSPIVQPQVANFLGDDDEVEVQGDDGFFSQLSGAQNDGFDQFGAQDENNSQQYMGGDLGAKATEALDARFEEGVPLIAHAGNTTAEREDAKDLFGGEDANDEDDFFSQVQQGSVNQTEFEAQPLERKSTMQVLGAMDMGSVQPSFPPVEEQPEEEADATVETQTHDHPETTSTDLSTGEGHEEQKPAGEDVEAKWKELFADDEEDTLSLLDDSTEASNENKEKEIDPAAFFGSDDEGFLDDSEEFPTMEETTQPRAPSVAGSNTTTTPTTRYLPQTQTPSLTGAPNPYAPTAPPLTSAPSNPYFPAAPSTVAQTPSVTPFGAPVSAPPPSGRFGYGAVPPPQIERKAQSFVDKKGGYQSPYDLPMEVVKVKKRPSTATLNKPVTAPAAPPPSKGATHLPPPPPTSVPHSSQPGVKPPPPRGEAKPKEKFFEELPVVTKARPASRNTMGTASPAQSSPYGPPPSAGPPSIASQPPVPGMPSAMGSVPNPSFTQHAEVPNLVAPPRVNPYASIQSSTTSLAPAVPAPASSRYSPAPSSGSQLSTPVPPAAASRYSPAPPASRPTSSGYTPTTSVPPVLPPVLPHQPRTSSPLAHFESRPLVSSHAESGLAEKRSSSSLYDLRLQRVPSLPPTQEVEEDGPMQGMVSPNQVPASHQTSPTASRHGAMPHRSRRTPPPQSLTVQPVTSPQRAAYSYQPAASAPSHEFAPPPRSQTQSPGALYGNRNVKPIEPIPRPSSVTDATSPRAALYSPITMQPSSTFPPIATTTTRPRGNTQNFNLVPPTDGREHDPLQRWRGVPLMSWGVGGALVTMFPKNVPRYGMGQTAPMVIRSPGEVKVKSMKDIEPMEERLAKFPGPLKGKSKKKETIAWLTNGIEMLERTVPQNLSHQLNPSHDDKRATERLLLWKILRVFVEHDGVLEGNPTVDQAVREILYPEASTIGGQPEFANALNPSGLGNSATTSLQADSVDSSAVEQIRNHLISGDNEKAVWAAVDKRLWGHAFLLANALNPDLYKRVAQEFVKNEVNSTGHNNESLAALYDVLSGNHEESVDELVPAHARAGLQLVAKNSSSGPSKDAMGGLDKWRETLSLILSNRTADDARAINFLGNLLSGYGRAEAAHICFLFARSQTIFGGLDNPNSNFVLVGSDHRRQADHFAKEIEPLLLSEVYEYGQSLAGGTVPVSNPHLAAYKLQHAYALAEYGFRDKALQYCEAITAAITAQTKRSPYYHPILEAYVDDLMKRLKQAPKEESNSWIPKPSMNKVSDSMWNRFNKFVAGDDNEDGSKGSPDAAGESGPFARIAGGTPTISRSPSVNNLETFGATIPSYGMPSAPVTNGPNMFSPPPPTRTASRYAPGAPQPSTPNYNPYETNSPYAPRSSMERASGEYSRSSVELPRQSLDSQRGYSHSSYAPNRTSSPAQPYTPYGTTPQDSSYSLHNMQPQQSLTSPAATTSGYQPFTPQNNVSANDEPSNEPPSAPSTGYQPPSYGYEPPSFTPYEAPATNDEEEGASKENGDSNQGGESVNTFEPPSFQPYSYEPPSYEPDTPPSKDDAESEEEKPKPKKKGPMYDDDDDDFPAAPKPAGKSKAEIDRENEEMVRRIAEEEAKRAAEAKAAKKGWGFTSWFAKKEAAAADANAAGSSPGKPIRAKLGEANSFYYDPEQKRWINKNASPEDQAAKKSTPPPPKGGIPRSAASSPAPPMGMGVGGGSAPNTPGRASAPPTGPPRPAALMPTASENNVGSGPPSAVGPLSPSGSNGPPSAGLLSPGMGPAAMQRPASTSTSGPPAGTSKPLSATSSIDDLLGAAVPRKRGEAKKPRKAARLDWTVSNAECIYVGMYFDDVWSRSQFEIEMWSERGFVYIHQNASEPSKSQTLPPSFAFTS</sequence>
<feature type="compositionally biased region" description="Low complexity" evidence="8">
    <location>
        <begin position="240"/>
        <end position="259"/>
    </location>
</feature>
<evidence type="ECO:0000313" key="11">
    <source>
        <dbReference type="EMBL" id="KAL0465572.1"/>
    </source>
</evidence>
<feature type="compositionally biased region" description="Basic and acidic residues" evidence="8">
    <location>
        <begin position="684"/>
        <end position="694"/>
    </location>
</feature>
<feature type="region of interest" description="Disordered" evidence="8">
    <location>
        <begin position="1920"/>
        <end position="2075"/>
    </location>
</feature>
<feature type="compositionally biased region" description="Pro residues" evidence="8">
    <location>
        <begin position="650"/>
        <end position="668"/>
    </location>
</feature>
<dbReference type="Gene3D" id="1.25.40.1030">
    <property type="match status" value="1"/>
</dbReference>
<feature type="compositionally biased region" description="Polar residues" evidence="8">
    <location>
        <begin position="1564"/>
        <end position="1574"/>
    </location>
</feature>
<feature type="compositionally biased region" description="Basic and acidic residues" evidence="8">
    <location>
        <begin position="149"/>
        <end position="166"/>
    </location>
</feature>
<feature type="compositionally biased region" description="Low complexity" evidence="8">
    <location>
        <begin position="1785"/>
        <end position="1797"/>
    </location>
</feature>
<feature type="compositionally biased region" description="Polar residues" evidence="8">
    <location>
        <begin position="1773"/>
        <end position="1783"/>
    </location>
</feature>
<dbReference type="CDD" id="cd09233">
    <property type="entry name" value="ACE1-Sec16-like"/>
    <property type="match status" value="1"/>
</dbReference>
<feature type="compositionally biased region" description="Polar residues" evidence="8">
    <location>
        <begin position="175"/>
        <end position="184"/>
    </location>
</feature>
<organism evidence="11 12">
    <name type="scientific">Neurospora intermedia</name>
    <dbReference type="NCBI Taxonomy" id="5142"/>
    <lineage>
        <taxon>Eukaryota</taxon>
        <taxon>Fungi</taxon>
        <taxon>Dikarya</taxon>
        <taxon>Ascomycota</taxon>
        <taxon>Pezizomycotina</taxon>
        <taxon>Sordariomycetes</taxon>
        <taxon>Sordariomycetidae</taxon>
        <taxon>Sordariales</taxon>
        <taxon>Sordariaceae</taxon>
        <taxon>Neurospora</taxon>
    </lineage>
</organism>
<feature type="compositionally biased region" description="Low complexity" evidence="8">
    <location>
        <begin position="527"/>
        <end position="542"/>
    </location>
</feature>
<comment type="similarity">
    <text evidence="2 7">Belongs to the SEC16 family.</text>
</comment>
<reference evidence="11 12" key="1">
    <citation type="submission" date="2023-09" db="EMBL/GenBank/DDBJ databases">
        <title>Multi-omics analysis of a traditional fermented food reveals byproduct-associated fungal strains for waste-to-food upcycling.</title>
        <authorList>
            <consortium name="Lawrence Berkeley National Laboratory"/>
            <person name="Rekdal V.M."/>
            <person name="Villalobos-Escobedo J.M."/>
            <person name="Rodriguez-Valeron N."/>
            <person name="Garcia M.O."/>
            <person name="Vasquez D.P."/>
            <person name="Damayanti I."/>
            <person name="Sorensen P.M."/>
            <person name="Baidoo E.E."/>
            <person name="De Carvalho A.C."/>
            <person name="Riley R."/>
            <person name="Lipzen A."/>
            <person name="He G."/>
            <person name="Yan M."/>
            <person name="Haridas S."/>
            <person name="Daum C."/>
            <person name="Yoshinaga Y."/>
            <person name="Ng V."/>
            <person name="Grigoriev I.V."/>
            <person name="Munk R."/>
            <person name="Nuraida L."/>
            <person name="Wijaya C.H."/>
            <person name="Morales P.-C."/>
            <person name="Keasling J.D."/>
        </authorList>
    </citation>
    <scope>NUCLEOTIDE SEQUENCE [LARGE SCALE GENOMIC DNA]</scope>
    <source>
        <strain evidence="11 12">FGSC 2613</strain>
    </source>
</reference>
<protein>
    <recommendedName>
        <fullName evidence="7">Protein transport protein sec16</fullName>
    </recommendedName>
</protein>
<evidence type="ECO:0000313" key="12">
    <source>
        <dbReference type="Proteomes" id="UP001451303"/>
    </source>
</evidence>
<evidence type="ECO:0000259" key="10">
    <source>
        <dbReference type="Pfam" id="PF12932"/>
    </source>
</evidence>
<keyword evidence="3 7" id="KW-0813">Transport</keyword>
<keyword evidence="7" id="KW-0072">Autophagy</keyword>
<feature type="compositionally biased region" description="Basic and acidic residues" evidence="8">
    <location>
        <begin position="442"/>
        <end position="462"/>
    </location>
</feature>
<keyword evidence="7" id="KW-0653">Protein transport</keyword>
<evidence type="ECO:0000256" key="8">
    <source>
        <dbReference type="SAM" id="MobiDB-lite"/>
    </source>
</evidence>
<dbReference type="PANTHER" id="PTHR13402:SF6">
    <property type="entry name" value="SECRETORY 16, ISOFORM I"/>
    <property type="match status" value="1"/>
</dbReference>
<dbReference type="InterPro" id="IPR024340">
    <property type="entry name" value="Sec16_CCD"/>
</dbReference>
<evidence type="ECO:0000256" key="1">
    <source>
        <dbReference type="ARBA" id="ARBA00004397"/>
    </source>
</evidence>
<feature type="region of interest" description="Disordered" evidence="8">
    <location>
        <begin position="1533"/>
        <end position="1574"/>
    </location>
</feature>
<feature type="compositionally biased region" description="Basic and acidic residues" evidence="8">
    <location>
        <begin position="1843"/>
        <end position="1853"/>
    </location>
</feature>
<evidence type="ECO:0000259" key="9">
    <source>
        <dbReference type="Pfam" id="PF12931"/>
    </source>
</evidence>
<feature type="region of interest" description="Disordered" evidence="8">
    <location>
        <begin position="594"/>
        <end position="1002"/>
    </location>
</feature>
<feature type="region of interest" description="Disordered" evidence="8">
    <location>
        <begin position="1886"/>
        <end position="1905"/>
    </location>
</feature>
<keyword evidence="4 7" id="KW-0256">Endoplasmic reticulum</keyword>
<evidence type="ECO:0000256" key="2">
    <source>
        <dbReference type="ARBA" id="ARBA00005927"/>
    </source>
</evidence>
<evidence type="ECO:0000256" key="4">
    <source>
        <dbReference type="ARBA" id="ARBA00022824"/>
    </source>
</evidence>
<comment type="subcellular location">
    <subcellularLocation>
        <location evidence="1">Endoplasmic reticulum membrane</location>
        <topology evidence="1">Peripheral membrane protein</topology>
        <orientation evidence="1">Cytoplasmic side</orientation>
    </subcellularLocation>
</comment>
<keyword evidence="7" id="KW-0472">Membrane</keyword>
<feature type="domain" description="Sec16 central conserved" evidence="10">
    <location>
        <begin position="1057"/>
        <end position="1176"/>
    </location>
</feature>
<name>A0ABR3CYQ9_NEUIN</name>
<evidence type="ECO:0000256" key="6">
    <source>
        <dbReference type="ARBA" id="ARBA00024687"/>
    </source>
</evidence>
<feature type="region of interest" description="Disordered" evidence="8">
    <location>
        <begin position="1"/>
        <end position="134"/>
    </location>
</feature>
<feature type="compositionally biased region" description="Polar residues" evidence="8">
    <location>
        <begin position="1025"/>
        <end position="1038"/>
    </location>
</feature>
<feature type="region of interest" description="Disordered" evidence="8">
    <location>
        <begin position="1589"/>
        <end position="1853"/>
    </location>
</feature>
<dbReference type="InterPro" id="IPR024298">
    <property type="entry name" value="Sec16_Sec23-bd"/>
</dbReference>
<dbReference type="Proteomes" id="UP001451303">
    <property type="component" value="Unassembled WGS sequence"/>
</dbReference>
<feature type="region of interest" description="Disordered" evidence="8">
    <location>
        <begin position="401"/>
        <end position="576"/>
    </location>
</feature>
<feature type="compositionally biased region" description="Low complexity" evidence="8">
    <location>
        <begin position="823"/>
        <end position="836"/>
    </location>
</feature>
<feature type="domain" description="Sec16 Sec23-binding" evidence="9">
    <location>
        <begin position="1235"/>
        <end position="1537"/>
    </location>
</feature>